<dbReference type="EMBL" id="VNIK02000007">
    <property type="protein sequence ID" value="KAB5487675.1"/>
    <property type="molecule type" value="Genomic_DNA"/>
</dbReference>
<dbReference type="AlphaFoldDB" id="A0A5N5IND0"/>
<gene>
    <name evidence="9" type="ORF">FOT42_011765</name>
</gene>
<evidence type="ECO:0000256" key="6">
    <source>
        <dbReference type="ARBA" id="ARBA00023136"/>
    </source>
</evidence>
<keyword evidence="5 7" id="KW-1133">Transmembrane helix</keyword>
<sequence length="660" mass="75533">MHTGENEQALRKILDMTRLISITILIIHFYYYCYSAFELWGWQSTFSDRILSNIYKTGLFSNFHKSKLIALGFLGISLLGAKGKKNEKLNYKTAFAYLITGLLIYFISYLCMKLNTPVITTAILYMALTGIGFLLVLTGGTLLSRIIRDKINSKDIFNKENETFPQEERLLENEYSINLPAQYQLKDKQRKSWVNIINPFRAIMVLGTPGSGKSYFVIRHVITQHIRKGFTMFVYDFKFDDLSKIAYNTWLKNQHRYTKPPAFYVINFDDLTCSHRCNPLEPSAMTDITDAAESARTILMGLNREWIKRQGDFFVESPINFLTAIIWYLKKYKDGEFCTLPHVIELMQVDYDSLFTLLRTEKEIEVLINPFVNAYLNDVMEQLEGQIASAKVAMARLSSPQLYYVLSGNDFNLDINNPDDPKIVCMGNNPQKIQIYGAVLSLYVNRLIKLVNKKGKLKSSLIFDEFPTIYLNNMDSLIATARSNKVSTCLGIQDFSQLRKDYGREQADVIMNITGNIVSGQVTGDTAKQLSERFGKIMQDRESYSINSGDTSISRSKQLEAAIPPSKISGLSSGEFVGMVADNPDCKIDLKAFHCEIINDHDSLKREEQNYKDIEIIRKLDSGMVQRNYFQIKQDIQDIIQSEMERLLNDPGLSHLVVKK</sequence>
<proteinExistence type="inferred from homology"/>
<dbReference type="InterPro" id="IPR025988">
    <property type="entry name" value="YWFCY_dom"/>
</dbReference>
<evidence type="ECO:0000256" key="7">
    <source>
        <dbReference type="SAM" id="Phobius"/>
    </source>
</evidence>
<dbReference type="InterPro" id="IPR051539">
    <property type="entry name" value="T4SS-coupling_protein"/>
</dbReference>
<evidence type="ECO:0000256" key="3">
    <source>
        <dbReference type="ARBA" id="ARBA00022475"/>
    </source>
</evidence>
<dbReference type="Proteomes" id="UP000319204">
    <property type="component" value="Unassembled WGS sequence"/>
</dbReference>
<dbReference type="CDD" id="cd01127">
    <property type="entry name" value="TrwB_TraG_TraD_VirD4"/>
    <property type="match status" value="1"/>
</dbReference>
<dbReference type="InterPro" id="IPR003688">
    <property type="entry name" value="TraG/VirD4"/>
</dbReference>
<evidence type="ECO:0000256" key="4">
    <source>
        <dbReference type="ARBA" id="ARBA00022692"/>
    </source>
</evidence>
<dbReference type="InterPro" id="IPR027417">
    <property type="entry name" value="P-loop_NTPase"/>
</dbReference>
<evidence type="ECO:0000313" key="9">
    <source>
        <dbReference type="EMBL" id="KAB5487675.1"/>
    </source>
</evidence>
<feature type="transmembrane region" description="Helical" evidence="7">
    <location>
        <begin position="122"/>
        <end position="144"/>
    </location>
</feature>
<feature type="domain" description="YWFCY" evidence="8">
    <location>
        <begin position="5"/>
        <end position="148"/>
    </location>
</feature>
<dbReference type="OrthoDB" id="102453at2"/>
<keyword evidence="6 7" id="KW-0472">Membrane</keyword>
<dbReference type="RefSeq" id="WP_151890813.1">
    <property type="nucleotide sequence ID" value="NZ_VNIK02000007.1"/>
</dbReference>
<evidence type="ECO:0000256" key="5">
    <source>
        <dbReference type="ARBA" id="ARBA00022989"/>
    </source>
</evidence>
<dbReference type="PANTHER" id="PTHR37937:SF1">
    <property type="entry name" value="CONJUGATIVE TRANSFER: DNA TRANSPORT"/>
    <property type="match status" value="1"/>
</dbReference>
<comment type="similarity">
    <text evidence="2">Belongs to the VirD4/TraG family.</text>
</comment>
<reference evidence="9" key="1">
    <citation type="submission" date="2019-10" db="EMBL/GenBank/DDBJ databases">
        <title>Muricauda hadale sp. nov., a piezophilic bacterium isolated from hadopelagic water of the Mariana Trench.</title>
        <authorList>
            <person name="Wei Y."/>
        </authorList>
    </citation>
    <scope>NUCLEOTIDE SEQUENCE [LARGE SCALE GENOMIC DNA]</scope>
    <source>
        <strain evidence="9">MT-229</strain>
    </source>
</reference>
<dbReference type="NCBIfam" id="NF041326">
    <property type="entry name" value="Bacteroid_MobC"/>
    <property type="match status" value="1"/>
</dbReference>
<dbReference type="Pfam" id="PF14293">
    <property type="entry name" value="YWFCY"/>
    <property type="match status" value="1"/>
</dbReference>
<organism evidence="9 10">
    <name type="scientific">Flagellimonas hadalis</name>
    <dbReference type="NCBI Taxonomy" id="2597517"/>
    <lineage>
        <taxon>Bacteria</taxon>
        <taxon>Pseudomonadati</taxon>
        <taxon>Bacteroidota</taxon>
        <taxon>Flavobacteriia</taxon>
        <taxon>Flavobacteriales</taxon>
        <taxon>Flavobacteriaceae</taxon>
        <taxon>Flagellimonas</taxon>
    </lineage>
</organism>
<accession>A0A5N5IND0</accession>
<evidence type="ECO:0000256" key="2">
    <source>
        <dbReference type="ARBA" id="ARBA00008806"/>
    </source>
</evidence>
<evidence type="ECO:0000313" key="10">
    <source>
        <dbReference type="Proteomes" id="UP000319204"/>
    </source>
</evidence>
<keyword evidence="9" id="KW-0238">DNA-binding</keyword>
<evidence type="ECO:0000256" key="1">
    <source>
        <dbReference type="ARBA" id="ARBA00004651"/>
    </source>
</evidence>
<evidence type="ECO:0000259" key="8">
    <source>
        <dbReference type="Pfam" id="PF14293"/>
    </source>
</evidence>
<keyword evidence="4 7" id="KW-0812">Transmembrane</keyword>
<dbReference type="PANTHER" id="PTHR37937">
    <property type="entry name" value="CONJUGATIVE TRANSFER: DNA TRANSPORT"/>
    <property type="match status" value="1"/>
</dbReference>
<protein>
    <submittedName>
        <fullName evidence="9">Type IV secretion system DNA-binding domain-containing protein</fullName>
    </submittedName>
</protein>
<dbReference type="Gene3D" id="3.40.50.300">
    <property type="entry name" value="P-loop containing nucleotide triphosphate hydrolases"/>
    <property type="match status" value="2"/>
</dbReference>
<dbReference type="Pfam" id="PF02534">
    <property type="entry name" value="T4SS-DNA_transf"/>
    <property type="match status" value="1"/>
</dbReference>
<keyword evidence="10" id="KW-1185">Reference proteome</keyword>
<dbReference type="GO" id="GO:0003677">
    <property type="term" value="F:DNA binding"/>
    <property type="evidence" value="ECO:0007669"/>
    <property type="project" value="UniProtKB-KW"/>
</dbReference>
<keyword evidence="3" id="KW-1003">Cell membrane</keyword>
<dbReference type="GO" id="GO:0005886">
    <property type="term" value="C:plasma membrane"/>
    <property type="evidence" value="ECO:0007669"/>
    <property type="project" value="UniProtKB-SubCell"/>
</dbReference>
<comment type="subcellular location">
    <subcellularLocation>
        <location evidence="1">Cell membrane</location>
        <topology evidence="1">Multi-pass membrane protein</topology>
    </subcellularLocation>
</comment>
<comment type="caution">
    <text evidence="9">The sequence shown here is derived from an EMBL/GenBank/DDBJ whole genome shotgun (WGS) entry which is preliminary data.</text>
</comment>
<dbReference type="SUPFAM" id="SSF52540">
    <property type="entry name" value="P-loop containing nucleoside triphosphate hydrolases"/>
    <property type="match status" value="1"/>
</dbReference>
<feature type="transmembrane region" description="Helical" evidence="7">
    <location>
        <begin position="93"/>
        <end position="110"/>
    </location>
</feature>
<name>A0A5N5IND0_9FLAO</name>
<feature type="transmembrane region" description="Helical" evidence="7">
    <location>
        <begin position="20"/>
        <end position="42"/>
    </location>
</feature>